<dbReference type="Proteomes" id="UP001228171">
    <property type="component" value="Unassembled WGS sequence"/>
</dbReference>
<sequence>MSNLTQAVFEGQPSYIKSAGISGYGHLTYFSVTKDGLCTYGKSLDIKNVTAADWPPIQNDYHKDLGYIACDTTNWKDSSINRYFDNKE</sequence>
<keyword evidence="2" id="KW-1185">Reference proteome</keyword>
<comment type="caution">
    <text evidence="1">The sequence shown here is derived from an EMBL/GenBank/DDBJ whole genome shotgun (WGS) entry which is preliminary data.</text>
</comment>
<reference evidence="1 2" key="1">
    <citation type="submission" date="2023-08" db="EMBL/GenBank/DDBJ databases">
        <authorList>
            <person name="Kumar R."/>
        </authorList>
    </citation>
    <scope>NUCLEOTIDE SEQUENCE [LARGE SCALE GENOMIC DNA]</scope>
    <source>
        <strain evidence="1 2">LUR13</strain>
    </source>
</reference>
<dbReference type="EMBL" id="JAVAJI010000028">
    <property type="protein sequence ID" value="MDP4545930.1"/>
    <property type="molecule type" value="Genomic_DNA"/>
</dbReference>
<evidence type="ECO:0000313" key="1">
    <source>
        <dbReference type="EMBL" id="MDP4545930.1"/>
    </source>
</evidence>
<name>A0ABT9HJH8_9GAMM</name>
<gene>
    <name evidence="1" type="ORF">Q8P09_12670</name>
</gene>
<proteinExistence type="predicted"/>
<evidence type="ECO:0000313" key="2">
    <source>
        <dbReference type="Proteomes" id="UP001228171"/>
    </source>
</evidence>
<protein>
    <submittedName>
        <fullName evidence="1">Uncharacterized protein</fullName>
    </submittedName>
</protein>
<accession>A0ABT9HJH8</accession>
<dbReference type="RefSeq" id="WP_305936122.1">
    <property type="nucleotide sequence ID" value="NZ_JAVAJI010000028.1"/>
</dbReference>
<organism evidence="1 2">
    <name type="scientific">Psychrobacter faecalis</name>
    <dbReference type="NCBI Taxonomy" id="180588"/>
    <lineage>
        <taxon>Bacteria</taxon>
        <taxon>Pseudomonadati</taxon>
        <taxon>Pseudomonadota</taxon>
        <taxon>Gammaproteobacteria</taxon>
        <taxon>Moraxellales</taxon>
        <taxon>Moraxellaceae</taxon>
        <taxon>Psychrobacter</taxon>
    </lineage>
</organism>